<organism evidence="1 2">
    <name type="scientific">Kyrpidia spormannii</name>
    <dbReference type="NCBI Taxonomy" id="2055160"/>
    <lineage>
        <taxon>Bacteria</taxon>
        <taxon>Bacillati</taxon>
        <taxon>Bacillota</taxon>
        <taxon>Bacilli</taxon>
        <taxon>Bacillales</taxon>
        <taxon>Alicyclobacillaceae</taxon>
        <taxon>Kyrpidia</taxon>
    </lineage>
</organism>
<evidence type="ECO:0000313" key="2">
    <source>
        <dbReference type="Proteomes" id="UP000501793"/>
    </source>
</evidence>
<name>A0ACA8ZAM7_9BACL</name>
<gene>
    <name evidence="1" type="ORF">FAVT5_2435</name>
</gene>
<proteinExistence type="predicted"/>
<keyword evidence="2" id="KW-1185">Reference proteome</keyword>
<evidence type="ECO:0000313" key="1">
    <source>
        <dbReference type="EMBL" id="CAB3393549.1"/>
    </source>
</evidence>
<accession>A0ACA8ZAM7</accession>
<reference evidence="1" key="1">
    <citation type="submission" date="2020-04" db="EMBL/GenBank/DDBJ databases">
        <authorList>
            <person name="Hogendoorn C."/>
        </authorList>
    </citation>
    <scope>NUCLEOTIDE SEQUENCE</scope>
    <source>
        <strain evidence="1">FAVT5</strain>
    </source>
</reference>
<protein>
    <submittedName>
        <fullName evidence="1">Rieske (2Fe-2S) protein</fullName>
    </submittedName>
</protein>
<dbReference type="Proteomes" id="UP000501793">
    <property type="component" value="Chromosome"/>
</dbReference>
<dbReference type="EMBL" id="LR792684">
    <property type="protein sequence ID" value="CAB3393549.1"/>
    <property type="molecule type" value="Genomic_DNA"/>
</dbReference>
<sequence length="421" mass="48368">MLSQADNELLTRTNPNTPMGALFRRYWIPLVVSTELQPDGPPVKVRILGETVIAFRDTEGRVGVVEEACPHRGTSMAFAINEECGLRCIYHGWKFNVKGECVDLPSEPPESNFRHKVKLRSYPVYEGGNVVWTYLGPDDDVPPVPAFAWMDLPDSHRVVERVWQECNYLQVMENDLDFVHAAFLHRAKHEQPVKEGVLSSDLGISPSHPLVKNPYPRQVVEDTVYGQRYLAIGEADESNQVIMEIHYVFPFFTYPPRFAGEDMIFHAFVPMDDENTWSWDVHFNLTRPIDAETHLRRRGLWLDEQKRKLRNRSNNYLQDREMMKRQNFSGILGIANQDHAVTEAMGPIVDRSREHLGTSDIPLIGLRRMMLQEVRRFQNGAAPLRVNPEIVRKVYSCGAVAPKGIPWQEANPLEKEFMPTH</sequence>